<keyword evidence="4 8" id="KW-0822">Tryptophan biosynthesis</keyword>
<dbReference type="Proteomes" id="UP000751852">
    <property type="component" value="Unassembled WGS sequence"/>
</dbReference>
<dbReference type="NCBIfam" id="TIGR00262">
    <property type="entry name" value="trpA"/>
    <property type="match status" value="1"/>
</dbReference>
<dbReference type="InterPro" id="IPR011060">
    <property type="entry name" value="RibuloseP-bd_barrel"/>
</dbReference>
<keyword evidence="6 8" id="KW-0456">Lyase</keyword>
<dbReference type="PROSITE" id="PS00167">
    <property type="entry name" value="TRP_SYNTHASE_ALPHA"/>
    <property type="match status" value="1"/>
</dbReference>
<dbReference type="EMBL" id="JABANU010000003">
    <property type="protein sequence ID" value="MBI5974379.1"/>
    <property type="molecule type" value="Genomic_DNA"/>
</dbReference>
<evidence type="ECO:0000256" key="9">
    <source>
        <dbReference type="RuleBase" id="RU003662"/>
    </source>
</evidence>
<sequence length="267" mass="30061">MVIKIWKQFVNTHKIEEEKQMHKQFVTYIMGGQTMLDELRALDQAGVDYVEIGIPYSDPVADGPVIMEAGQSAIQSGRRTQDVFDDLKSVQGQLSTKVVLMTYAHSIETYGEEAFFKAAEDAGVYGLIIPDMPHEYIEQLKEKYPNRKLKFISLIAMTADPKRREHIAKHAEGFIYTVTMNEVTGKNGTFHPELLEHIEEIKRIASVPVLAGFGIRTADHVQNISQASDGVIIGSEIVRRFKEDGIPSTIEFIQTLQHALENNSVKQ</sequence>
<dbReference type="EC" id="4.2.1.20" evidence="8"/>
<dbReference type="Pfam" id="PF00290">
    <property type="entry name" value="Trp_syntA"/>
    <property type="match status" value="1"/>
</dbReference>
<name>A0ABS0T6L5_9STAP</name>
<comment type="similarity">
    <text evidence="8 9">Belongs to the TrpA family.</text>
</comment>
<evidence type="ECO:0000313" key="10">
    <source>
        <dbReference type="EMBL" id="MBI5974379.1"/>
    </source>
</evidence>
<dbReference type="HAMAP" id="MF_00131">
    <property type="entry name" value="Trp_synth_alpha"/>
    <property type="match status" value="1"/>
</dbReference>
<dbReference type="GO" id="GO:0004834">
    <property type="term" value="F:tryptophan synthase activity"/>
    <property type="evidence" value="ECO:0007669"/>
    <property type="project" value="UniProtKB-EC"/>
</dbReference>
<comment type="caution">
    <text evidence="10">The sequence shown here is derived from an EMBL/GenBank/DDBJ whole genome shotgun (WGS) entry which is preliminary data.</text>
</comment>
<dbReference type="PANTHER" id="PTHR43406:SF1">
    <property type="entry name" value="TRYPTOPHAN SYNTHASE ALPHA CHAIN, CHLOROPLASTIC"/>
    <property type="match status" value="1"/>
</dbReference>
<evidence type="ECO:0000256" key="8">
    <source>
        <dbReference type="HAMAP-Rule" id="MF_00131"/>
    </source>
</evidence>
<evidence type="ECO:0000256" key="2">
    <source>
        <dbReference type="ARBA" id="ARBA00011270"/>
    </source>
</evidence>
<comment type="function">
    <text evidence="8">The alpha subunit is responsible for the aldol cleavage of indoleglycerol phosphate to indole and glyceraldehyde 3-phosphate.</text>
</comment>
<evidence type="ECO:0000256" key="3">
    <source>
        <dbReference type="ARBA" id="ARBA00022605"/>
    </source>
</evidence>
<dbReference type="InterPro" id="IPR018204">
    <property type="entry name" value="Trp_synthase_alpha_AS"/>
</dbReference>
<comment type="subunit">
    <text evidence="2 8">Tetramer of two alpha and two beta chains.</text>
</comment>
<keyword evidence="11" id="KW-1185">Reference proteome</keyword>
<evidence type="ECO:0000256" key="7">
    <source>
        <dbReference type="ARBA" id="ARBA00049047"/>
    </source>
</evidence>
<dbReference type="Gene3D" id="3.20.20.70">
    <property type="entry name" value="Aldolase class I"/>
    <property type="match status" value="1"/>
</dbReference>
<keyword evidence="5 8" id="KW-0057">Aromatic amino acid biosynthesis</keyword>
<organism evidence="10 11">
    <name type="scientific">Staphylococcus canis</name>
    <dbReference type="NCBI Taxonomy" id="2724942"/>
    <lineage>
        <taxon>Bacteria</taxon>
        <taxon>Bacillati</taxon>
        <taxon>Bacillota</taxon>
        <taxon>Bacilli</taxon>
        <taxon>Bacillales</taxon>
        <taxon>Staphylococcaceae</taxon>
        <taxon>Staphylococcus</taxon>
    </lineage>
</organism>
<dbReference type="PANTHER" id="PTHR43406">
    <property type="entry name" value="TRYPTOPHAN SYNTHASE, ALPHA CHAIN"/>
    <property type="match status" value="1"/>
</dbReference>
<comment type="catalytic activity">
    <reaction evidence="7 8">
        <text>(1S,2R)-1-C-(indol-3-yl)glycerol 3-phosphate + L-serine = D-glyceraldehyde 3-phosphate + L-tryptophan + H2O</text>
        <dbReference type="Rhea" id="RHEA:10532"/>
        <dbReference type="ChEBI" id="CHEBI:15377"/>
        <dbReference type="ChEBI" id="CHEBI:33384"/>
        <dbReference type="ChEBI" id="CHEBI:57912"/>
        <dbReference type="ChEBI" id="CHEBI:58866"/>
        <dbReference type="ChEBI" id="CHEBI:59776"/>
        <dbReference type="EC" id="4.2.1.20"/>
    </reaction>
</comment>
<comment type="pathway">
    <text evidence="1 8">Amino-acid biosynthesis; L-tryptophan biosynthesis; L-tryptophan from chorismate: step 5/5.</text>
</comment>
<evidence type="ECO:0000256" key="5">
    <source>
        <dbReference type="ARBA" id="ARBA00023141"/>
    </source>
</evidence>
<feature type="active site" description="Proton acceptor" evidence="8">
    <location>
        <position position="51"/>
    </location>
</feature>
<gene>
    <name evidence="8" type="primary">trpA</name>
    <name evidence="10" type="ORF">HHH54_02050</name>
</gene>
<evidence type="ECO:0000256" key="6">
    <source>
        <dbReference type="ARBA" id="ARBA00023239"/>
    </source>
</evidence>
<evidence type="ECO:0000256" key="1">
    <source>
        <dbReference type="ARBA" id="ARBA00004733"/>
    </source>
</evidence>
<evidence type="ECO:0000256" key="4">
    <source>
        <dbReference type="ARBA" id="ARBA00022822"/>
    </source>
</evidence>
<proteinExistence type="inferred from homology"/>
<protein>
    <recommendedName>
        <fullName evidence="8">Tryptophan synthase alpha chain</fullName>
        <ecNumber evidence="8">4.2.1.20</ecNumber>
    </recommendedName>
</protein>
<accession>A0ABS0T6L5</accession>
<dbReference type="SUPFAM" id="SSF51366">
    <property type="entry name" value="Ribulose-phoshate binding barrel"/>
    <property type="match status" value="1"/>
</dbReference>
<dbReference type="InterPro" id="IPR002028">
    <property type="entry name" value="Trp_synthase_suA"/>
</dbReference>
<dbReference type="InterPro" id="IPR013785">
    <property type="entry name" value="Aldolase_TIM"/>
</dbReference>
<reference evidence="10 11" key="1">
    <citation type="submission" date="2020-04" db="EMBL/GenBank/DDBJ databases">
        <title>Staphylococcus species from domestic dog.</title>
        <authorList>
            <person name="Paterson G.K."/>
        </authorList>
    </citation>
    <scope>NUCLEOTIDE SEQUENCE [LARGE SCALE GENOMIC DNA]</scope>
    <source>
        <strain evidence="10 11">H16/1A</strain>
    </source>
</reference>
<keyword evidence="3 8" id="KW-0028">Amino-acid biosynthesis</keyword>
<evidence type="ECO:0000313" key="11">
    <source>
        <dbReference type="Proteomes" id="UP000751852"/>
    </source>
</evidence>
<dbReference type="CDD" id="cd04724">
    <property type="entry name" value="Tryptophan_synthase_alpha"/>
    <property type="match status" value="1"/>
</dbReference>
<feature type="active site" description="Proton acceptor" evidence="8">
    <location>
        <position position="62"/>
    </location>
</feature>